<dbReference type="EMBL" id="BAFB01000237">
    <property type="protein sequence ID" value="GAB36720.1"/>
    <property type="molecule type" value="Genomic_DNA"/>
</dbReference>
<evidence type="ECO:0000313" key="3">
    <source>
        <dbReference type="Proteomes" id="UP000005038"/>
    </source>
</evidence>
<protein>
    <submittedName>
        <fullName evidence="2">Uncharacterized protein</fullName>
    </submittedName>
</protein>
<keyword evidence="1" id="KW-0812">Transmembrane</keyword>
<dbReference type="Proteomes" id="UP000005038">
    <property type="component" value="Unassembled WGS sequence"/>
</dbReference>
<evidence type="ECO:0000256" key="1">
    <source>
        <dbReference type="SAM" id="Phobius"/>
    </source>
</evidence>
<dbReference type="AlphaFoldDB" id="H5TTB2"/>
<evidence type="ECO:0000313" key="2">
    <source>
        <dbReference type="EMBL" id="GAB36720.1"/>
    </source>
</evidence>
<accession>H5TTB2</accession>
<dbReference type="STRING" id="1108044.GOOTI_237_00020"/>
<feature type="non-terminal residue" evidence="2">
    <location>
        <position position="1"/>
    </location>
</feature>
<name>H5TTB2_GORO1</name>
<proteinExistence type="predicted"/>
<keyword evidence="3" id="KW-1185">Reference proteome</keyword>
<organism evidence="2 3">
    <name type="scientific">Gordonia otitidis (strain DSM 44809 / CCUG 52243 / JCM 12355 / NBRC 100426 / IFM 10032)</name>
    <dbReference type="NCBI Taxonomy" id="1108044"/>
    <lineage>
        <taxon>Bacteria</taxon>
        <taxon>Bacillati</taxon>
        <taxon>Actinomycetota</taxon>
        <taxon>Actinomycetes</taxon>
        <taxon>Mycobacteriales</taxon>
        <taxon>Gordoniaceae</taxon>
        <taxon>Gordonia</taxon>
    </lineage>
</organism>
<gene>
    <name evidence="2" type="ORF">GOOTI_237_00020</name>
</gene>
<reference evidence="2" key="1">
    <citation type="submission" date="2012-02" db="EMBL/GenBank/DDBJ databases">
        <title>Whole genome shotgun sequence of Gordonia otitidis NBRC 100426.</title>
        <authorList>
            <person name="Yoshida I."/>
            <person name="Hosoyama A."/>
            <person name="Tsuchikane K."/>
            <person name="Katsumata H."/>
            <person name="Yamazaki S."/>
            <person name="Fujita N."/>
        </authorList>
    </citation>
    <scope>NUCLEOTIDE SEQUENCE [LARGE SCALE GENOMIC DNA]</scope>
    <source>
        <strain evidence="2">NBRC 100426</strain>
    </source>
</reference>
<feature type="transmembrane region" description="Helical" evidence="1">
    <location>
        <begin position="46"/>
        <end position="69"/>
    </location>
</feature>
<keyword evidence="1" id="KW-0472">Membrane</keyword>
<comment type="caution">
    <text evidence="2">The sequence shown here is derived from an EMBL/GenBank/DDBJ whole genome shotgun (WGS) entry which is preliminary data.</text>
</comment>
<feature type="transmembrane region" description="Helical" evidence="1">
    <location>
        <begin position="81"/>
        <end position="101"/>
    </location>
</feature>
<keyword evidence="1" id="KW-1133">Transmembrane helix</keyword>
<feature type="transmembrane region" description="Helical" evidence="1">
    <location>
        <begin position="17"/>
        <end position="34"/>
    </location>
</feature>
<sequence length="119" mass="12269">AAHSIASEKHLVWSPDAGGSVAFLISGAFAIIAYSRVNKAWQPGDVNWWSVQINMVGCIAFGVSAYGAYITPNGNTVDNVLANSCTFIGAVCFFVSSMIVLPRNSAHSASSTTGGAGPS</sequence>